<dbReference type="OrthoDB" id="10508302at2759"/>
<name>A0A1G4AVJ4_9PEZI</name>
<comment type="caution">
    <text evidence="1">The sequence shown here is derived from an EMBL/GenBank/DDBJ whole genome shotgun (WGS) entry which is preliminary data.</text>
</comment>
<organism evidence="1 2">
    <name type="scientific">Colletotrichum orchidophilum</name>
    <dbReference type="NCBI Taxonomy" id="1209926"/>
    <lineage>
        <taxon>Eukaryota</taxon>
        <taxon>Fungi</taxon>
        <taxon>Dikarya</taxon>
        <taxon>Ascomycota</taxon>
        <taxon>Pezizomycotina</taxon>
        <taxon>Sordariomycetes</taxon>
        <taxon>Hypocreomycetidae</taxon>
        <taxon>Glomerellales</taxon>
        <taxon>Glomerellaceae</taxon>
        <taxon>Colletotrichum</taxon>
    </lineage>
</organism>
<accession>A0A1G4AVJ4</accession>
<protein>
    <submittedName>
        <fullName evidence="1">Uncharacterized protein</fullName>
    </submittedName>
</protein>
<sequence>MRLELTPGRTRHVMQRSARQCLKMGVPWLATGSLVKKA</sequence>
<dbReference type="RefSeq" id="XP_022470353.1">
    <property type="nucleotide sequence ID" value="XM_022623128.1"/>
</dbReference>
<dbReference type="EMBL" id="MJBS01000126">
    <property type="protein sequence ID" value="OHE93187.1"/>
    <property type="molecule type" value="Genomic_DNA"/>
</dbReference>
<dbReference type="Proteomes" id="UP000176998">
    <property type="component" value="Unassembled WGS sequence"/>
</dbReference>
<keyword evidence="2" id="KW-1185">Reference proteome</keyword>
<reference evidence="1 2" key="1">
    <citation type="submission" date="2016-09" db="EMBL/GenBank/DDBJ databases">
        <authorList>
            <person name="Capua I."/>
            <person name="De Benedictis P."/>
            <person name="Joannis T."/>
            <person name="Lombin L.H."/>
            <person name="Cattoli G."/>
        </authorList>
    </citation>
    <scope>NUCLEOTIDE SEQUENCE [LARGE SCALE GENOMIC DNA]</scope>
    <source>
        <strain evidence="1 2">IMI 309357</strain>
    </source>
</reference>
<evidence type="ECO:0000313" key="1">
    <source>
        <dbReference type="EMBL" id="OHE93187.1"/>
    </source>
</evidence>
<evidence type="ECO:0000313" key="2">
    <source>
        <dbReference type="Proteomes" id="UP000176998"/>
    </source>
</evidence>
<dbReference type="GeneID" id="34564638"/>
<gene>
    <name evidence="1" type="ORF">CORC01_11504</name>
</gene>
<dbReference type="AlphaFoldDB" id="A0A1G4AVJ4"/>
<proteinExistence type="predicted"/>